<evidence type="ECO:0000313" key="1">
    <source>
        <dbReference type="EMBL" id="MEI5984703.1"/>
    </source>
</evidence>
<accession>A0ABU8I4Z9</accession>
<reference evidence="1 2" key="1">
    <citation type="submission" date="2024-01" db="EMBL/GenBank/DDBJ databases">
        <title>Sphingobacterium tenebrionis sp. nov., a novel endophyte isolated from tenebrio molitor intestines.</title>
        <authorList>
            <person name="Zhang C."/>
        </authorList>
    </citation>
    <scope>NUCLEOTIDE SEQUENCE [LARGE SCALE GENOMIC DNA]</scope>
    <source>
        <strain evidence="1 2">PU5-4</strain>
    </source>
</reference>
<name>A0ABU8I4Z9_9SPHI</name>
<organism evidence="1 2">
    <name type="scientific">Sphingobacterium tenebrionis</name>
    <dbReference type="NCBI Taxonomy" id="3111775"/>
    <lineage>
        <taxon>Bacteria</taxon>
        <taxon>Pseudomonadati</taxon>
        <taxon>Bacteroidota</taxon>
        <taxon>Sphingobacteriia</taxon>
        <taxon>Sphingobacteriales</taxon>
        <taxon>Sphingobacteriaceae</taxon>
        <taxon>Sphingobacterium</taxon>
    </lineage>
</organism>
<dbReference type="RefSeq" id="WP_134776491.1">
    <property type="nucleotide sequence ID" value="NZ_JAYLLN010000013.1"/>
</dbReference>
<gene>
    <name evidence="1" type="ORF">VJ786_07300</name>
</gene>
<evidence type="ECO:0000313" key="2">
    <source>
        <dbReference type="Proteomes" id="UP001363035"/>
    </source>
</evidence>
<keyword evidence="2" id="KW-1185">Reference proteome</keyword>
<dbReference type="Proteomes" id="UP001363035">
    <property type="component" value="Unassembled WGS sequence"/>
</dbReference>
<protein>
    <submittedName>
        <fullName evidence="1">Uncharacterized protein</fullName>
    </submittedName>
</protein>
<proteinExistence type="predicted"/>
<sequence length="128" mass="14716">MAKQRSIKKIWLFAIPLILILGYFIYDAYSQPNIKDLPGDFEEVAFVRNENNKGGIIRIYAVTVGDPLNAQYDQCADLFPVNDYGSITKIYFFDKSKPFPTSLQLEDPHYDAEKYEAINILSRRGVNK</sequence>
<comment type="caution">
    <text evidence="1">The sequence shown here is derived from an EMBL/GenBank/DDBJ whole genome shotgun (WGS) entry which is preliminary data.</text>
</comment>
<dbReference type="EMBL" id="JAYLLN010000013">
    <property type="protein sequence ID" value="MEI5984703.1"/>
    <property type="molecule type" value="Genomic_DNA"/>
</dbReference>